<sequence length="64" mass="8151">LKEKLFMKSPMFFRAWLYFIYRYFFRLGFLDGKRGLIFHFFQGFWYRFLVDAKIFEAKMKNRKN</sequence>
<reference evidence="3" key="1">
    <citation type="submission" date="2017-09" db="EMBL/GenBank/DDBJ databases">
        <title>Depth-based differentiation of microbial function through sediment-hosted aquifers and enrichment of novel symbionts in the deep terrestrial subsurface.</title>
        <authorList>
            <person name="Probst A.J."/>
            <person name="Ladd B."/>
            <person name="Jarett J.K."/>
            <person name="Geller-Mcgrath D.E."/>
            <person name="Sieber C.M.K."/>
            <person name="Emerson J.B."/>
            <person name="Anantharaman K."/>
            <person name="Thomas B.C."/>
            <person name="Malmstrom R."/>
            <person name="Stieglmeier M."/>
            <person name="Klingl A."/>
            <person name="Woyke T."/>
            <person name="Ryan C.M."/>
            <person name="Banfield J.F."/>
        </authorList>
    </citation>
    <scope>NUCLEOTIDE SEQUENCE [LARGE SCALE GENOMIC DNA]</scope>
</reference>
<keyword evidence="1" id="KW-1133">Transmembrane helix</keyword>
<gene>
    <name evidence="2" type="ORF">COS61_00425</name>
</gene>
<dbReference type="EMBL" id="PEVJ01000011">
    <property type="protein sequence ID" value="PIU98622.1"/>
    <property type="molecule type" value="Genomic_DNA"/>
</dbReference>
<proteinExistence type="predicted"/>
<keyword evidence="1" id="KW-0812">Transmembrane</keyword>
<keyword evidence="2" id="KW-0808">Transferase</keyword>
<name>A0A2M7B6C6_9BACT</name>
<evidence type="ECO:0000256" key="1">
    <source>
        <dbReference type="SAM" id="Phobius"/>
    </source>
</evidence>
<comment type="caution">
    <text evidence="2">The sequence shown here is derived from an EMBL/GenBank/DDBJ whole genome shotgun (WGS) entry which is preliminary data.</text>
</comment>
<feature type="transmembrane region" description="Helical" evidence="1">
    <location>
        <begin position="12"/>
        <end position="30"/>
    </location>
</feature>
<dbReference type="GO" id="GO:0016740">
    <property type="term" value="F:transferase activity"/>
    <property type="evidence" value="ECO:0007669"/>
    <property type="project" value="UniProtKB-KW"/>
</dbReference>
<dbReference type="Proteomes" id="UP000228949">
    <property type="component" value="Unassembled WGS sequence"/>
</dbReference>
<evidence type="ECO:0000313" key="2">
    <source>
        <dbReference type="EMBL" id="PIU98622.1"/>
    </source>
</evidence>
<organism evidence="2 3">
    <name type="scientific">Candidatus Wolfebacteria bacterium CG03_land_8_20_14_0_80_40_12</name>
    <dbReference type="NCBI Taxonomy" id="1975069"/>
    <lineage>
        <taxon>Bacteria</taxon>
        <taxon>Candidatus Wolfeibacteriota</taxon>
    </lineage>
</organism>
<evidence type="ECO:0000313" key="3">
    <source>
        <dbReference type="Proteomes" id="UP000228949"/>
    </source>
</evidence>
<dbReference type="AlphaFoldDB" id="A0A2M7B6C6"/>
<protein>
    <submittedName>
        <fullName evidence="2">Glycosyl transferase</fullName>
    </submittedName>
</protein>
<keyword evidence="1" id="KW-0472">Membrane</keyword>
<feature type="non-terminal residue" evidence="2">
    <location>
        <position position="1"/>
    </location>
</feature>
<accession>A0A2M7B6C6</accession>